<reference evidence="8 9" key="1">
    <citation type="submission" date="2017-06" db="EMBL/GenBank/DDBJ databases">
        <authorList>
            <consortium name="Pathogen Informatics"/>
        </authorList>
    </citation>
    <scope>NUCLEOTIDE SEQUENCE [LARGE SCALE GENOMIC DNA]</scope>
    <source>
        <strain evidence="8 9">NCTC12947</strain>
    </source>
</reference>
<dbReference type="AlphaFoldDB" id="A0AAX2H0W8"/>
<organism evidence="8 9">
    <name type="scientific">Capnocytophaga haemolytica</name>
    <dbReference type="NCBI Taxonomy" id="45243"/>
    <lineage>
        <taxon>Bacteria</taxon>
        <taxon>Pseudomonadati</taxon>
        <taxon>Bacteroidota</taxon>
        <taxon>Flavobacteriia</taxon>
        <taxon>Flavobacteriales</taxon>
        <taxon>Flavobacteriaceae</taxon>
        <taxon>Capnocytophaga</taxon>
    </lineage>
</organism>
<dbReference type="InterPro" id="IPR046778">
    <property type="entry name" value="UPF0758_N"/>
</dbReference>
<dbReference type="GO" id="GO:0046872">
    <property type="term" value="F:metal ion binding"/>
    <property type="evidence" value="ECO:0007669"/>
    <property type="project" value="UniProtKB-KW"/>
</dbReference>
<dbReference type="Proteomes" id="UP000215539">
    <property type="component" value="Chromosome 1"/>
</dbReference>
<feature type="domain" description="MPN" evidence="7">
    <location>
        <begin position="109"/>
        <end position="231"/>
    </location>
</feature>
<dbReference type="Pfam" id="PF20582">
    <property type="entry name" value="UPF0758_N"/>
    <property type="match status" value="1"/>
</dbReference>
<dbReference type="PANTHER" id="PTHR30471">
    <property type="entry name" value="DNA REPAIR PROTEIN RADC"/>
    <property type="match status" value="1"/>
</dbReference>
<evidence type="ECO:0000256" key="4">
    <source>
        <dbReference type="ARBA" id="ARBA00022833"/>
    </source>
</evidence>
<evidence type="ECO:0000256" key="6">
    <source>
        <dbReference type="RuleBase" id="RU003797"/>
    </source>
</evidence>
<dbReference type="NCBIfam" id="NF000642">
    <property type="entry name" value="PRK00024.1"/>
    <property type="match status" value="1"/>
</dbReference>
<accession>A0AAX2H0W8</accession>
<dbReference type="CDD" id="cd08071">
    <property type="entry name" value="MPN_DUF2466"/>
    <property type="match status" value="1"/>
</dbReference>
<name>A0AAX2H0W8_9FLAO</name>
<evidence type="ECO:0000259" key="7">
    <source>
        <dbReference type="PROSITE" id="PS50249"/>
    </source>
</evidence>
<keyword evidence="4" id="KW-0862">Zinc</keyword>
<dbReference type="GO" id="GO:0008237">
    <property type="term" value="F:metallopeptidase activity"/>
    <property type="evidence" value="ECO:0007669"/>
    <property type="project" value="UniProtKB-KW"/>
</dbReference>
<protein>
    <submittedName>
        <fullName evidence="8">DNA repair protein RadC</fullName>
    </submittedName>
</protein>
<dbReference type="PANTHER" id="PTHR30471:SF3">
    <property type="entry name" value="UPF0758 PROTEIN YEES-RELATED"/>
    <property type="match status" value="1"/>
</dbReference>
<keyword evidence="1" id="KW-0645">Protease</keyword>
<dbReference type="PROSITE" id="PS50249">
    <property type="entry name" value="MPN"/>
    <property type="match status" value="1"/>
</dbReference>
<dbReference type="InterPro" id="IPR037518">
    <property type="entry name" value="MPN"/>
</dbReference>
<keyword evidence="5" id="KW-0482">Metalloprotease</keyword>
<dbReference type="InterPro" id="IPR025657">
    <property type="entry name" value="RadC_JAB"/>
</dbReference>
<proteinExistence type="inferred from homology"/>
<dbReference type="InterPro" id="IPR001405">
    <property type="entry name" value="UPF0758"/>
</dbReference>
<keyword evidence="2" id="KW-0479">Metal-binding</keyword>
<sequence>MSEKGYIPIKEWSDSDKPREKMIAQGRNSLSNAELLAILIGSGSKNESAVSLSRRILASVNNNLTNLGKLSLQQLQQFKGVGEAKAVTILAATELGKRRSNEQPTELIRIASASSVFKLMQPIIGELPHEEFWVLFLNNTHRVLHKTMLSKGGITSTTVDVRLLFKTALECSAVAIVLVHNHPAGNLKASEEDISLTKKVKAAGDNLDIKLLDHVIITNEGFISLADEIKF</sequence>
<gene>
    <name evidence="8" type="ORF">SAMEA44541418_01686</name>
</gene>
<dbReference type="GO" id="GO:0006508">
    <property type="term" value="P:proteolysis"/>
    <property type="evidence" value="ECO:0007669"/>
    <property type="project" value="UniProtKB-KW"/>
</dbReference>
<comment type="similarity">
    <text evidence="6">Belongs to the UPF0758 family.</text>
</comment>
<keyword evidence="3" id="KW-0378">Hydrolase</keyword>
<dbReference type="Gene3D" id="3.40.140.10">
    <property type="entry name" value="Cytidine Deaminase, domain 2"/>
    <property type="match status" value="1"/>
</dbReference>
<evidence type="ECO:0000256" key="1">
    <source>
        <dbReference type="ARBA" id="ARBA00022670"/>
    </source>
</evidence>
<evidence type="ECO:0000256" key="2">
    <source>
        <dbReference type="ARBA" id="ARBA00022723"/>
    </source>
</evidence>
<evidence type="ECO:0000313" key="8">
    <source>
        <dbReference type="EMBL" id="SNV13168.1"/>
    </source>
</evidence>
<dbReference type="NCBIfam" id="TIGR00608">
    <property type="entry name" value="radc"/>
    <property type="match status" value="1"/>
</dbReference>
<dbReference type="EMBL" id="LT906449">
    <property type="protein sequence ID" value="SNV13168.1"/>
    <property type="molecule type" value="Genomic_DNA"/>
</dbReference>
<evidence type="ECO:0000256" key="3">
    <source>
        <dbReference type="ARBA" id="ARBA00022801"/>
    </source>
</evidence>
<evidence type="ECO:0000256" key="5">
    <source>
        <dbReference type="ARBA" id="ARBA00023049"/>
    </source>
</evidence>
<dbReference type="Pfam" id="PF04002">
    <property type="entry name" value="RadC"/>
    <property type="match status" value="1"/>
</dbReference>
<evidence type="ECO:0000313" key="9">
    <source>
        <dbReference type="Proteomes" id="UP000215539"/>
    </source>
</evidence>